<dbReference type="GO" id="GO:0046933">
    <property type="term" value="F:proton-transporting ATP synthase activity, rotational mechanism"/>
    <property type="evidence" value="ECO:0007669"/>
    <property type="project" value="InterPro"/>
</dbReference>
<dbReference type="SUPFAM" id="SSF52943">
    <property type="entry name" value="ATP synthase (F1-ATPase), gamma subunit"/>
    <property type="match status" value="1"/>
</dbReference>
<dbReference type="Proteomes" id="UP000290482">
    <property type="component" value="Chromosome"/>
</dbReference>
<dbReference type="AlphaFoldDB" id="A0A448ZVL2"/>
<dbReference type="Gene3D" id="3.40.1380.10">
    <property type="match status" value="1"/>
</dbReference>
<dbReference type="InterPro" id="IPR035968">
    <property type="entry name" value="ATP_synth_F1_ATPase_gsu"/>
</dbReference>
<keyword evidence="11" id="KW-1185">Reference proteome</keyword>
<feature type="coiled-coil region" evidence="9">
    <location>
        <begin position="256"/>
        <end position="283"/>
    </location>
</feature>
<sequence length="295" mass="35017">MHLKVIEQKKKALNNILLKVNNEKNIFLIKIMKLNQQLGFHTKNAVINKNLILNLQQKYDIKNDLLSKKSFFIKKWSRKNLWIYITEEQKYSTDSYSRYESTILKENKNSKDDFITIGEQAKSFCQKNKFNILKSYAKNNFQDKEIDELFIVIKMLYLTAEYSSVRFVINSNKNYDSFFTILPINEFDFDKFVPYNAEENSYLENLEITKFKIYPNINEFVNTEINIFIQNAINALICESSFYSAKSGLVTTNKIIKEIDEQKNKLSRQIARIKNEKEIEELSLLTRNKKTFEDM</sequence>
<keyword evidence="3" id="KW-0813">Transport</keyword>
<keyword evidence="5" id="KW-0406">Ion transport</keyword>
<organism evidence="10 11">
    <name type="scientific">Metamycoplasma orale</name>
    <name type="common">Mycoplasma orale</name>
    <dbReference type="NCBI Taxonomy" id="2121"/>
    <lineage>
        <taxon>Bacteria</taxon>
        <taxon>Bacillati</taxon>
        <taxon>Mycoplasmatota</taxon>
        <taxon>Mycoplasmoidales</taxon>
        <taxon>Metamycoplasmataceae</taxon>
        <taxon>Metamycoplasma</taxon>
    </lineage>
</organism>
<evidence type="ECO:0000256" key="4">
    <source>
        <dbReference type="ARBA" id="ARBA00022781"/>
    </source>
</evidence>
<evidence type="ECO:0000256" key="1">
    <source>
        <dbReference type="ARBA" id="ARBA00004170"/>
    </source>
</evidence>
<evidence type="ECO:0000256" key="9">
    <source>
        <dbReference type="SAM" id="Coils"/>
    </source>
</evidence>
<keyword evidence="6" id="KW-0472">Membrane</keyword>
<reference evidence="10 11" key="1">
    <citation type="submission" date="2019-01" db="EMBL/GenBank/DDBJ databases">
        <authorList>
            <consortium name="Pathogen Informatics"/>
        </authorList>
    </citation>
    <scope>NUCLEOTIDE SEQUENCE [LARGE SCALE GENOMIC DNA]</scope>
    <source>
        <strain evidence="10 11">NCTC10112</strain>
    </source>
</reference>
<name>A0A448ZVL2_METOS</name>
<proteinExistence type="inferred from homology"/>
<protein>
    <recommendedName>
        <fullName evidence="12">ATP synthase gamma chain</fullName>
    </recommendedName>
</protein>
<dbReference type="EMBL" id="LR214940">
    <property type="protein sequence ID" value="VEU55302.1"/>
    <property type="molecule type" value="Genomic_DNA"/>
</dbReference>
<dbReference type="GO" id="GO:0045259">
    <property type="term" value="C:proton-transporting ATP synthase complex"/>
    <property type="evidence" value="ECO:0007669"/>
    <property type="project" value="UniProtKB-KW"/>
</dbReference>
<evidence type="ECO:0000313" key="11">
    <source>
        <dbReference type="Proteomes" id="UP000290482"/>
    </source>
</evidence>
<evidence type="ECO:0000256" key="5">
    <source>
        <dbReference type="ARBA" id="ARBA00023065"/>
    </source>
</evidence>
<evidence type="ECO:0000256" key="8">
    <source>
        <dbReference type="ARBA" id="ARBA00023310"/>
    </source>
</evidence>
<evidence type="ECO:0000313" key="10">
    <source>
        <dbReference type="EMBL" id="VEU55302.1"/>
    </source>
</evidence>
<evidence type="ECO:0000256" key="6">
    <source>
        <dbReference type="ARBA" id="ARBA00023136"/>
    </source>
</evidence>
<evidence type="ECO:0000256" key="3">
    <source>
        <dbReference type="ARBA" id="ARBA00022448"/>
    </source>
</evidence>
<dbReference type="NCBIfam" id="NF045933">
    <property type="entry name" value="MSC_0622_gamma"/>
    <property type="match status" value="1"/>
</dbReference>
<evidence type="ECO:0000256" key="2">
    <source>
        <dbReference type="ARBA" id="ARBA00007681"/>
    </source>
</evidence>
<evidence type="ECO:0008006" key="12">
    <source>
        <dbReference type="Google" id="ProtNLM"/>
    </source>
</evidence>
<evidence type="ECO:0000256" key="7">
    <source>
        <dbReference type="ARBA" id="ARBA00023196"/>
    </source>
</evidence>
<comment type="subcellular location">
    <subcellularLocation>
        <location evidence="1">Membrane</location>
        <topology evidence="1">Peripheral membrane protein</topology>
    </subcellularLocation>
</comment>
<dbReference type="KEGG" id="mob:NCTC10112_00157"/>
<comment type="similarity">
    <text evidence="2">Belongs to the ATPase gamma chain family.</text>
</comment>
<keyword evidence="8" id="KW-0066">ATP synthesis</keyword>
<dbReference type="OrthoDB" id="400602at2"/>
<keyword evidence="7" id="KW-0139">CF(1)</keyword>
<dbReference type="RefSeq" id="WP_022936054.1">
    <property type="nucleotide sequence ID" value="NZ_LR214940.1"/>
</dbReference>
<keyword evidence="4" id="KW-0375">Hydrogen ion transport</keyword>
<gene>
    <name evidence="10" type="ORF">NCTC10112_00157</name>
</gene>
<keyword evidence="9" id="KW-0175">Coiled coil</keyword>
<accession>A0A448ZVL2</accession>